<reference evidence="1" key="1">
    <citation type="journal article" date="2016" name="Nat. Genet.">
        <title>A high-quality carrot genome assembly provides new insights into carotenoid accumulation and asterid genome evolution.</title>
        <authorList>
            <person name="Iorizzo M."/>
            <person name="Ellison S."/>
            <person name="Senalik D."/>
            <person name="Zeng P."/>
            <person name="Satapoomin P."/>
            <person name="Huang J."/>
            <person name="Bowman M."/>
            <person name="Iovene M."/>
            <person name="Sanseverino W."/>
            <person name="Cavagnaro P."/>
            <person name="Yildiz M."/>
            <person name="Macko-Podgorni A."/>
            <person name="Moranska E."/>
            <person name="Grzebelus E."/>
            <person name="Grzebelus D."/>
            <person name="Ashrafi H."/>
            <person name="Zheng Z."/>
            <person name="Cheng S."/>
            <person name="Spooner D."/>
            <person name="Van Deynze A."/>
            <person name="Simon P."/>
        </authorList>
    </citation>
    <scope>NUCLEOTIDE SEQUENCE [LARGE SCALE GENOMIC DNA]</scope>
    <source>
        <tissue evidence="1">Leaf</tissue>
    </source>
</reference>
<protein>
    <submittedName>
        <fullName evidence="1">Uncharacterized protein</fullName>
    </submittedName>
</protein>
<name>A0A166DMQ7_DAUCS</name>
<evidence type="ECO:0000313" key="1">
    <source>
        <dbReference type="EMBL" id="KZN05442.1"/>
    </source>
</evidence>
<dbReference type="AlphaFoldDB" id="A0A166DMQ7"/>
<organism evidence="1">
    <name type="scientific">Daucus carota subsp. sativus</name>
    <name type="common">Carrot</name>
    <dbReference type="NCBI Taxonomy" id="79200"/>
    <lineage>
        <taxon>Eukaryota</taxon>
        <taxon>Viridiplantae</taxon>
        <taxon>Streptophyta</taxon>
        <taxon>Embryophyta</taxon>
        <taxon>Tracheophyta</taxon>
        <taxon>Spermatophyta</taxon>
        <taxon>Magnoliopsida</taxon>
        <taxon>eudicotyledons</taxon>
        <taxon>Gunneridae</taxon>
        <taxon>Pentapetalae</taxon>
        <taxon>asterids</taxon>
        <taxon>campanulids</taxon>
        <taxon>Apiales</taxon>
        <taxon>Apiaceae</taxon>
        <taxon>Apioideae</taxon>
        <taxon>Scandiceae</taxon>
        <taxon>Daucinae</taxon>
        <taxon>Daucus</taxon>
        <taxon>Daucus sect. Daucus</taxon>
    </lineage>
</organism>
<accession>A0A166DMQ7</accession>
<comment type="caution">
    <text evidence="1">The sequence shown here is derived from an EMBL/GenBank/DDBJ whole genome shotgun (WGS) entry which is preliminary data.</text>
</comment>
<gene>
    <name evidence="1" type="ORF">DCAR_006279</name>
</gene>
<dbReference type="Gramene" id="KZN05442">
    <property type="protein sequence ID" value="KZN05442"/>
    <property type="gene ID" value="DCAR_006279"/>
</dbReference>
<dbReference type="EMBL" id="LNRQ01000002">
    <property type="protein sequence ID" value="KZN05442.1"/>
    <property type="molecule type" value="Genomic_DNA"/>
</dbReference>
<sequence>MFSEMHDFTNFKMHKLGRRLSNTRATEEYFWVDVNHTYKVFTYWKYNMDIV</sequence>
<proteinExistence type="predicted"/>